<gene>
    <name evidence="2" type="ORF">L201_007485</name>
</gene>
<keyword evidence="3" id="KW-1185">Reference proteome</keyword>
<evidence type="ECO:0000313" key="3">
    <source>
        <dbReference type="Proteomes" id="UP001355207"/>
    </source>
</evidence>
<dbReference type="AlphaFoldDB" id="A0AAX4K4I5"/>
<dbReference type="GeneID" id="91098153"/>
<evidence type="ECO:0000313" key="2">
    <source>
        <dbReference type="EMBL" id="WWC92526.1"/>
    </source>
</evidence>
<reference evidence="2 3" key="1">
    <citation type="submission" date="2024-01" db="EMBL/GenBank/DDBJ databases">
        <title>Comparative genomics of Cryptococcus and Kwoniella reveals pathogenesis evolution and contrasting modes of karyotype evolution via chromosome fusion or intercentromeric recombination.</title>
        <authorList>
            <person name="Coelho M.A."/>
            <person name="David-Palma M."/>
            <person name="Shea T."/>
            <person name="Bowers K."/>
            <person name="McGinley-Smith S."/>
            <person name="Mohammad A.W."/>
            <person name="Gnirke A."/>
            <person name="Yurkov A.M."/>
            <person name="Nowrousian M."/>
            <person name="Sun S."/>
            <person name="Cuomo C.A."/>
            <person name="Heitman J."/>
        </authorList>
    </citation>
    <scope>NUCLEOTIDE SEQUENCE [LARGE SCALE GENOMIC DNA]</scope>
    <source>
        <strain evidence="2 3">CBS 6074</strain>
    </source>
</reference>
<proteinExistence type="predicted"/>
<accession>A0AAX4K4I5</accession>
<feature type="compositionally biased region" description="Low complexity" evidence="1">
    <location>
        <begin position="156"/>
        <end position="169"/>
    </location>
</feature>
<protein>
    <submittedName>
        <fullName evidence="2">Uncharacterized protein</fullName>
    </submittedName>
</protein>
<evidence type="ECO:0000256" key="1">
    <source>
        <dbReference type="SAM" id="MobiDB-lite"/>
    </source>
</evidence>
<feature type="region of interest" description="Disordered" evidence="1">
    <location>
        <begin position="156"/>
        <end position="211"/>
    </location>
</feature>
<sequence>MNNQAESQESQNSFPIDRKIDQFGNQVMTLDLVYCLCPCTDHTGSHWNTASNKSSKEPRTRCTANLSSDLLVYGEARSMCFPCFKNRLHMSSFYETYQGNKHFTDNRTIQFYDDFLSWKSTVNVNYDISRKGFWAVYMQQARNEGVLVNLRRPALPALEPPGESQQSQEGQDEDTTDDPMFGGPHEGVDMGPSKNLTSLDYFDFSEGKNRG</sequence>
<dbReference type="RefSeq" id="XP_066079288.1">
    <property type="nucleotide sequence ID" value="XM_066223191.1"/>
</dbReference>
<organism evidence="2 3">
    <name type="scientific">Kwoniella dendrophila CBS 6074</name>
    <dbReference type="NCBI Taxonomy" id="1295534"/>
    <lineage>
        <taxon>Eukaryota</taxon>
        <taxon>Fungi</taxon>
        <taxon>Dikarya</taxon>
        <taxon>Basidiomycota</taxon>
        <taxon>Agaricomycotina</taxon>
        <taxon>Tremellomycetes</taxon>
        <taxon>Tremellales</taxon>
        <taxon>Cryptococcaceae</taxon>
        <taxon>Kwoniella</taxon>
    </lineage>
</organism>
<dbReference type="EMBL" id="CP144107">
    <property type="protein sequence ID" value="WWC92526.1"/>
    <property type="molecule type" value="Genomic_DNA"/>
</dbReference>
<name>A0AAX4K4I5_9TREE</name>
<dbReference type="Proteomes" id="UP001355207">
    <property type="component" value="Chromosome 10"/>
</dbReference>